<protein>
    <recommendedName>
        <fullName evidence="4">Transcription factor domain-containing protein</fullName>
    </recommendedName>
</protein>
<dbReference type="CDD" id="cd12148">
    <property type="entry name" value="fungal_TF_MHR"/>
    <property type="match status" value="1"/>
</dbReference>
<dbReference type="Proteomes" id="UP000310066">
    <property type="component" value="Unassembled WGS sequence"/>
</dbReference>
<organism evidence="2 3">
    <name type="scientific">Friedmanniomyces endolithicus</name>
    <dbReference type="NCBI Taxonomy" id="329885"/>
    <lineage>
        <taxon>Eukaryota</taxon>
        <taxon>Fungi</taxon>
        <taxon>Dikarya</taxon>
        <taxon>Ascomycota</taxon>
        <taxon>Pezizomycotina</taxon>
        <taxon>Dothideomycetes</taxon>
        <taxon>Dothideomycetidae</taxon>
        <taxon>Mycosphaerellales</taxon>
        <taxon>Teratosphaeriaceae</taxon>
        <taxon>Friedmanniomyces</taxon>
    </lineage>
</organism>
<evidence type="ECO:0000313" key="3">
    <source>
        <dbReference type="Proteomes" id="UP000310066"/>
    </source>
</evidence>
<proteinExistence type="predicted"/>
<evidence type="ECO:0008006" key="4">
    <source>
        <dbReference type="Google" id="ProtNLM"/>
    </source>
</evidence>
<dbReference type="InterPro" id="IPR050797">
    <property type="entry name" value="Carb_Metab_Trans_Reg"/>
</dbReference>
<dbReference type="STRING" id="329885.A0A4U0UDC8"/>
<evidence type="ECO:0000256" key="1">
    <source>
        <dbReference type="ARBA" id="ARBA00023242"/>
    </source>
</evidence>
<dbReference type="PANTHER" id="PTHR31668">
    <property type="entry name" value="GLUCOSE TRANSPORT TRANSCRIPTION REGULATOR RGT1-RELATED-RELATED"/>
    <property type="match status" value="1"/>
</dbReference>
<dbReference type="PANTHER" id="PTHR31668:SF24">
    <property type="entry name" value="TRANSCRIPTION FACTOR, PUTATIVE-RELATED"/>
    <property type="match status" value="1"/>
</dbReference>
<sequence length="354" mass="40413">MDVSTEARAFVYGLVAVSINLTHSLRTTETSSGLPCDPSVQVAQWASRALEAMSPVLLDEDVTVRRITTVQFLHVCLMGLRRHRLAFYYLRQAVSMVQMLRIDDASAIMASAGSFEQARRERLYWEVFVHERFYSISEQRTVLLLPLTRLPDLDDRFPYSVHHGFVQIIRLFLLIDSDFLAKWFATFHGVQDVTPDWIRAKHAEIDAESAGNDEEVTGLSEMQQADLVITKHWLRMLVWQIAMSKCLLSSEASERHMSLLFPVRISARLRELLTDISKQAIEVHGSGIQQKLFELTDTIGNVILTVPAASLEETRQRVGDFKFLYELWVSLPRPNTLQKELLQSKLEKLDVPVG</sequence>
<dbReference type="AlphaFoldDB" id="A0A4U0UDC8"/>
<reference evidence="2 3" key="1">
    <citation type="submission" date="2017-03" db="EMBL/GenBank/DDBJ databases">
        <title>Genomes of endolithic fungi from Antarctica.</title>
        <authorList>
            <person name="Coleine C."/>
            <person name="Masonjones S."/>
            <person name="Stajich J.E."/>
        </authorList>
    </citation>
    <scope>NUCLEOTIDE SEQUENCE [LARGE SCALE GENOMIC DNA]</scope>
    <source>
        <strain evidence="2 3">CCFEE 5311</strain>
    </source>
</reference>
<keyword evidence="1" id="KW-0539">Nucleus</keyword>
<name>A0A4U0UDC8_9PEZI</name>
<accession>A0A4U0UDC8</accession>
<comment type="caution">
    <text evidence="2">The sequence shown here is derived from an EMBL/GenBank/DDBJ whole genome shotgun (WGS) entry which is preliminary data.</text>
</comment>
<dbReference type="EMBL" id="NAJP01000085">
    <property type="protein sequence ID" value="TKA33500.1"/>
    <property type="molecule type" value="Genomic_DNA"/>
</dbReference>
<evidence type="ECO:0000313" key="2">
    <source>
        <dbReference type="EMBL" id="TKA33500.1"/>
    </source>
</evidence>
<gene>
    <name evidence="2" type="ORF">B0A54_14677</name>
</gene>
<dbReference type="OrthoDB" id="2740448at2759"/>